<sequence>MIEVTLHLKIHIKTNALFQTDSQTTENNKGHLSDVIIRQVYRGAYKVIVISTFTRIVMQ</sequence>
<gene>
    <name evidence="1" type="ORF">CU041_07140</name>
</gene>
<keyword evidence="2" id="KW-1185">Reference proteome</keyword>
<name>A0ABX4RAY3_9PROT</name>
<proteinExistence type="predicted"/>
<dbReference type="Proteomes" id="UP000233365">
    <property type="component" value="Unassembled WGS sequence"/>
</dbReference>
<evidence type="ECO:0000313" key="1">
    <source>
        <dbReference type="EMBL" id="PKR51285.1"/>
    </source>
</evidence>
<comment type="caution">
    <text evidence="1">The sequence shown here is derived from an EMBL/GenBank/DDBJ whole genome shotgun (WGS) entry which is preliminary data.</text>
</comment>
<reference evidence="1 2" key="1">
    <citation type="submission" date="2017-11" db="EMBL/GenBank/DDBJ databases">
        <title>Biodiversity and function of Thalassospira species in the particle-attached aromatic-hydrocarbon-degrading consortia from the surface seawater of the China South Sea.</title>
        <authorList>
            <person name="Dong C."/>
            <person name="Liu R."/>
            <person name="Shao Z."/>
        </authorList>
    </citation>
    <scope>NUCLEOTIDE SEQUENCE [LARGE SCALE GENOMIC DNA]</scope>
    <source>
        <strain evidence="1 2">139Z-12</strain>
    </source>
</reference>
<evidence type="ECO:0000313" key="2">
    <source>
        <dbReference type="Proteomes" id="UP000233365"/>
    </source>
</evidence>
<protein>
    <submittedName>
        <fullName evidence="1">Uncharacterized protein</fullName>
    </submittedName>
</protein>
<dbReference type="EMBL" id="PGTS01000002">
    <property type="protein sequence ID" value="PKR51285.1"/>
    <property type="molecule type" value="Genomic_DNA"/>
</dbReference>
<accession>A0ABX4RAY3</accession>
<organism evidence="1 2">
    <name type="scientific">Thalassospira povalilytica</name>
    <dbReference type="NCBI Taxonomy" id="732237"/>
    <lineage>
        <taxon>Bacteria</taxon>
        <taxon>Pseudomonadati</taxon>
        <taxon>Pseudomonadota</taxon>
        <taxon>Alphaproteobacteria</taxon>
        <taxon>Rhodospirillales</taxon>
        <taxon>Thalassospiraceae</taxon>
        <taxon>Thalassospira</taxon>
    </lineage>
</organism>